<protein>
    <submittedName>
        <fullName evidence="1">Uncharacterized protein</fullName>
    </submittedName>
</protein>
<evidence type="ECO:0000313" key="2">
    <source>
        <dbReference type="Proteomes" id="UP000244803"/>
    </source>
</evidence>
<dbReference type="InterPro" id="IPR029026">
    <property type="entry name" value="tRNA_m1G_MTases_N"/>
</dbReference>
<proteinExistence type="predicted"/>
<evidence type="ECO:0000313" key="1">
    <source>
        <dbReference type="EMBL" id="UKJ87688.2"/>
    </source>
</evidence>
<dbReference type="Proteomes" id="UP000244803">
    <property type="component" value="Chromosome 1"/>
</dbReference>
<dbReference type="AlphaFoldDB" id="A0A976M3J6"/>
<sequence length="295" mass="33836">MKFALESSSPILRFNAYNILGSTNHFNLKTLLNNFLTAKSDFSTIPEGQKSTLNTIKIPHWIDGDVPSVKTDEIVGTNVDNQLKVLKRIRPFRLNQLSVFNPNPYSLSKPIKKNPVLKHLWKLRVNTVYRRDSSKRIVVNASIVKHILTHTDTIFDVILTTRKDLIDFVFSNRDYSSRFSRIQLVDKYTLQYCLRGTTQSYNLVDTVAEAFVPPENKEISPRWVISLYMVPRFVLAFDNIKYTQNLGSLIRTSIALGVDLLYYIKGTTDPFNWKVSSITGGVQYSIPHRFGTLIK</sequence>
<organism evidence="1 2">
    <name type="scientific">Theileria orientalis</name>
    <dbReference type="NCBI Taxonomy" id="68886"/>
    <lineage>
        <taxon>Eukaryota</taxon>
        <taxon>Sar</taxon>
        <taxon>Alveolata</taxon>
        <taxon>Apicomplexa</taxon>
        <taxon>Aconoidasida</taxon>
        <taxon>Piroplasmida</taxon>
        <taxon>Theileriidae</taxon>
        <taxon>Theileria</taxon>
    </lineage>
</organism>
<dbReference type="SUPFAM" id="SSF75217">
    <property type="entry name" value="alpha/beta knot"/>
    <property type="match status" value="1"/>
</dbReference>
<name>A0A976M3J6_THEOR</name>
<dbReference type="Gene3D" id="3.40.1280.10">
    <property type="match status" value="1"/>
</dbReference>
<gene>
    <name evidence="1" type="ORF">MACJ_000128</name>
</gene>
<accession>A0A976M3J6</accession>
<dbReference type="OrthoDB" id="270651at2759"/>
<dbReference type="EMBL" id="CP056065">
    <property type="protein sequence ID" value="UKJ87688.2"/>
    <property type="molecule type" value="Genomic_DNA"/>
</dbReference>
<dbReference type="InterPro" id="IPR029028">
    <property type="entry name" value="Alpha/beta_knot_MTases"/>
</dbReference>
<reference evidence="1" key="1">
    <citation type="submission" date="2022-07" db="EMBL/GenBank/DDBJ databases">
        <title>Evaluation of T. orientalis genome assembly methods using nanopore sequencing and analysis of variation between genomes.</title>
        <authorList>
            <person name="Yam J."/>
            <person name="Micallef M.L."/>
            <person name="Liu M."/>
            <person name="Djordjevic S.P."/>
            <person name="Bogema D.R."/>
            <person name="Jenkins C."/>
        </authorList>
    </citation>
    <scope>NUCLEOTIDE SEQUENCE</scope>
    <source>
        <strain evidence="1">Fish Creek</strain>
    </source>
</reference>